<sequence length="157" mass="16888">MSAHILQCVWPIIDDSRTRNELIAEAKADLDKLAEQAHANITGPGIWTVADAADVPGWSGYAPGMVLIANVPAEPYGSVRDHTKVDPKPDFAVVERLIAGNPPAKVRPTERTAAMAVMAHRGTGAEYEAVASRFGVTHDAVNQAVTRTRRRERQAAA</sequence>
<evidence type="ECO:0000313" key="1">
    <source>
        <dbReference type="EMBL" id="AXH89434.1"/>
    </source>
</evidence>
<proteinExistence type="predicted"/>
<accession>A0A6N3JY83</accession>
<dbReference type="AlphaFoldDB" id="A0A6N3JY83"/>
<dbReference type="RefSeq" id="WP_114918988.1">
    <property type="nucleotide sequence ID" value="NZ_CP031263.1"/>
</dbReference>
<gene>
    <name evidence="1" type="ORF">DVH21_05490</name>
</gene>
<organism evidence="1 2">
    <name type="scientific">Micromonospora aurantiaca</name>
    <name type="common">nom. illeg.</name>
    <dbReference type="NCBI Taxonomy" id="47850"/>
    <lineage>
        <taxon>Bacteria</taxon>
        <taxon>Bacillati</taxon>
        <taxon>Actinomycetota</taxon>
        <taxon>Actinomycetes</taxon>
        <taxon>Micromonosporales</taxon>
        <taxon>Micromonosporaceae</taxon>
        <taxon>Micromonospora</taxon>
    </lineage>
</organism>
<dbReference type="Proteomes" id="UP000253958">
    <property type="component" value="Chromosome"/>
</dbReference>
<reference evidence="1 2" key="2">
    <citation type="submission" date="2018-08" db="EMBL/GenBank/DDBJ databases">
        <title>Streptomyces kandeliansis sp. nov., an endophytic bacterium isolated from mangrove plant.</title>
        <authorList>
            <person name="Wang R."/>
        </authorList>
    </citation>
    <scope>NUCLEOTIDE SEQUENCE [LARGE SCALE GENOMIC DNA]</scope>
    <source>
        <strain evidence="2">H14(2018)</strain>
    </source>
</reference>
<reference evidence="1 2" key="1">
    <citation type="submission" date="2018-07" db="EMBL/GenBank/DDBJ databases">
        <authorList>
            <person name="Ye Y."/>
        </authorList>
    </citation>
    <scope>NUCLEOTIDE SEQUENCE [LARGE SCALE GENOMIC DNA]</scope>
    <source>
        <strain evidence="2">H14(2018)</strain>
    </source>
</reference>
<name>A0A6N3JY83_9ACTN</name>
<evidence type="ECO:0000313" key="2">
    <source>
        <dbReference type="Proteomes" id="UP000253958"/>
    </source>
</evidence>
<protein>
    <submittedName>
        <fullName evidence="1">Uncharacterized protein</fullName>
    </submittedName>
</protein>
<dbReference type="EMBL" id="CP031263">
    <property type="protein sequence ID" value="AXH89434.1"/>
    <property type="molecule type" value="Genomic_DNA"/>
</dbReference>